<name>A0A920CH46_9BACL</name>
<evidence type="ECO:0000313" key="1">
    <source>
        <dbReference type="EMBL" id="GIO36372.1"/>
    </source>
</evidence>
<dbReference type="EMBL" id="BORR01000003">
    <property type="protein sequence ID" value="GIO36372.1"/>
    <property type="molecule type" value="Genomic_DNA"/>
</dbReference>
<accession>A0A920CH46</accession>
<gene>
    <name evidence="1" type="ORF">J41TS12_12330</name>
</gene>
<sequence>MYELQFETDQLIRKLQGIYSKWEILQQNVKPYELEIERDGQRILLQGDVLTWAVRKMK</sequence>
<dbReference type="Proteomes" id="UP000681162">
    <property type="component" value="Unassembled WGS sequence"/>
</dbReference>
<organism evidence="1 2">
    <name type="scientific">Paenibacillus antibioticophila</name>
    <dbReference type="NCBI Taxonomy" id="1274374"/>
    <lineage>
        <taxon>Bacteria</taxon>
        <taxon>Bacillati</taxon>
        <taxon>Bacillota</taxon>
        <taxon>Bacilli</taxon>
        <taxon>Bacillales</taxon>
        <taxon>Paenibacillaceae</taxon>
        <taxon>Paenibacillus</taxon>
    </lineage>
</organism>
<reference evidence="1 2" key="1">
    <citation type="submission" date="2021-03" db="EMBL/GenBank/DDBJ databases">
        <title>Antimicrobial resistance genes in bacteria isolated from Japanese honey, and their potential for conferring macrolide and lincosamide resistance in the American foulbrood pathogen Paenibacillus larvae.</title>
        <authorList>
            <person name="Okamoto M."/>
            <person name="Kumagai M."/>
            <person name="Kanamori H."/>
            <person name="Takamatsu D."/>
        </authorList>
    </citation>
    <scope>NUCLEOTIDE SEQUENCE [LARGE SCALE GENOMIC DNA]</scope>
    <source>
        <strain evidence="1 2">J41TS12</strain>
    </source>
</reference>
<evidence type="ECO:0000313" key="2">
    <source>
        <dbReference type="Proteomes" id="UP000681162"/>
    </source>
</evidence>
<comment type="caution">
    <text evidence="1">The sequence shown here is derived from an EMBL/GenBank/DDBJ whole genome shotgun (WGS) entry which is preliminary data.</text>
</comment>
<protein>
    <submittedName>
        <fullName evidence="1">Uncharacterized protein</fullName>
    </submittedName>
</protein>
<proteinExistence type="predicted"/>
<dbReference type="AlphaFoldDB" id="A0A920CH46"/>
<keyword evidence="2" id="KW-1185">Reference proteome</keyword>